<dbReference type="EMBL" id="HG994587">
    <property type="protein sequence ID" value="CAF3014021.1"/>
    <property type="molecule type" value="Genomic_DNA"/>
</dbReference>
<feature type="compositionally biased region" description="Basic and acidic residues" evidence="1">
    <location>
        <begin position="69"/>
        <end position="86"/>
    </location>
</feature>
<keyword evidence="4" id="KW-1185">Reference proteome</keyword>
<dbReference type="EMBL" id="HACA01001930">
    <property type="protein sequence ID" value="CDW19291.1"/>
    <property type="molecule type" value="Transcribed_RNA"/>
</dbReference>
<reference evidence="3" key="1">
    <citation type="submission" date="2014-05" db="EMBL/GenBank/DDBJ databases">
        <authorList>
            <person name="Chronopoulou M."/>
        </authorList>
    </citation>
    <scope>NUCLEOTIDE SEQUENCE</scope>
    <source>
        <tissue evidence="3">Whole organism</tissue>
    </source>
</reference>
<evidence type="ECO:0000256" key="1">
    <source>
        <dbReference type="SAM" id="MobiDB-lite"/>
    </source>
</evidence>
<protein>
    <submittedName>
        <fullName evidence="2">(salmon louse) hypothetical protein</fullName>
    </submittedName>
</protein>
<feature type="compositionally biased region" description="Acidic residues" evidence="1">
    <location>
        <begin position="58"/>
        <end position="68"/>
    </location>
</feature>
<dbReference type="Proteomes" id="UP000675881">
    <property type="component" value="Chromosome 8"/>
</dbReference>
<gene>
    <name evidence="2" type="ORF">LSAA_14381</name>
</gene>
<evidence type="ECO:0000313" key="2">
    <source>
        <dbReference type="EMBL" id="CAF3014021.1"/>
    </source>
</evidence>
<sequence length="125" mass="14487">MPRTKSRHSTQDISILNEDHHHSHHNEEEIKFYTEVGIVLYKLRFSIRFPRGAKGHGEEDEDDEDGGEEEKCLMDGVPTKDFEFRRCTPPLGTSTPVMDNRRPSRPPPPIPPPSYSRKVRRCSYV</sequence>
<evidence type="ECO:0000313" key="3">
    <source>
        <dbReference type="EMBL" id="CDW19291.1"/>
    </source>
</evidence>
<feature type="region of interest" description="Disordered" evidence="1">
    <location>
        <begin position="1"/>
        <end position="25"/>
    </location>
</feature>
<reference evidence="2" key="2">
    <citation type="submission" date="2021-02" db="EMBL/GenBank/DDBJ databases">
        <authorList>
            <person name="Bekaert M."/>
        </authorList>
    </citation>
    <scope>NUCLEOTIDE SEQUENCE</scope>
    <source>
        <strain evidence="2">IoA-00</strain>
    </source>
</reference>
<evidence type="ECO:0000313" key="4">
    <source>
        <dbReference type="Proteomes" id="UP000675881"/>
    </source>
</evidence>
<proteinExistence type="predicted"/>
<feature type="region of interest" description="Disordered" evidence="1">
    <location>
        <begin position="51"/>
        <end position="125"/>
    </location>
</feature>
<accession>A0A0K2T1D8</accession>
<organism evidence="3">
    <name type="scientific">Lepeophtheirus salmonis</name>
    <name type="common">Salmon louse</name>
    <name type="synonym">Caligus salmonis</name>
    <dbReference type="NCBI Taxonomy" id="72036"/>
    <lineage>
        <taxon>Eukaryota</taxon>
        <taxon>Metazoa</taxon>
        <taxon>Ecdysozoa</taxon>
        <taxon>Arthropoda</taxon>
        <taxon>Crustacea</taxon>
        <taxon>Multicrustacea</taxon>
        <taxon>Hexanauplia</taxon>
        <taxon>Copepoda</taxon>
        <taxon>Siphonostomatoida</taxon>
        <taxon>Caligidae</taxon>
        <taxon>Lepeophtheirus</taxon>
    </lineage>
</organism>
<name>A0A0K2T1D8_LEPSM</name>
<feature type="compositionally biased region" description="Pro residues" evidence="1">
    <location>
        <begin position="105"/>
        <end position="114"/>
    </location>
</feature>
<dbReference type="AlphaFoldDB" id="A0A0K2T1D8"/>